<dbReference type="GO" id="GO:0055085">
    <property type="term" value="P:transmembrane transport"/>
    <property type="evidence" value="ECO:0007669"/>
    <property type="project" value="InterPro"/>
</dbReference>
<keyword evidence="3" id="KW-1003">Cell membrane</keyword>
<dbReference type="Proteomes" id="UP000248924">
    <property type="component" value="Unassembled WGS sequence"/>
</dbReference>
<comment type="caution">
    <text evidence="10">The sequence shown here is derived from an EMBL/GenBank/DDBJ whole genome shotgun (WGS) entry which is preliminary data.</text>
</comment>
<evidence type="ECO:0000313" key="10">
    <source>
        <dbReference type="EMBL" id="PZG19510.1"/>
    </source>
</evidence>
<evidence type="ECO:0000256" key="6">
    <source>
        <dbReference type="ARBA" id="ARBA00023136"/>
    </source>
</evidence>
<name>A0A2W2F0W7_9ACTN</name>
<evidence type="ECO:0000256" key="7">
    <source>
        <dbReference type="RuleBase" id="RU363032"/>
    </source>
</evidence>
<reference evidence="10 11" key="1">
    <citation type="submission" date="2018-01" db="EMBL/GenBank/DDBJ databases">
        <title>Draft genome sequence of Jishengella sp. NA12.</title>
        <authorList>
            <person name="Sahin N."/>
            <person name="Ay H."/>
            <person name="Saygin H."/>
        </authorList>
    </citation>
    <scope>NUCLEOTIDE SEQUENCE [LARGE SCALE GENOMIC DNA]</scope>
    <source>
        <strain evidence="10 11">NA12</strain>
    </source>
</reference>
<evidence type="ECO:0000259" key="9">
    <source>
        <dbReference type="PROSITE" id="PS50928"/>
    </source>
</evidence>
<dbReference type="PANTHER" id="PTHR43744:SF12">
    <property type="entry name" value="ABC TRANSPORTER PERMEASE PROTEIN MG189-RELATED"/>
    <property type="match status" value="1"/>
</dbReference>
<dbReference type="Pfam" id="PF00528">
    <property type="entry name" value="BPD_transp_1"/>
    <property type="match status" value="1"/>
</dbReference>
<evidence type="ECO:0000256" key="5">
    <source>
        <dbReference type="ARBA" id="ARBA00022989"/>
    </source>
</evidence>
<dbReference type="OrthoDB" id="148827at2"/>
<keyword evidence="2 7" id="KW-0813">Transport</keyword>
<organism evidence="10 11">
    <name type="scientific">Micromonospora craterilacus</name>
    <dbReference type="NCBI Taxonomy" id="1655439"/>
    <lineage>
        <taxon>Bacteria</taxon>
        <taxon>Bacillati</taxon>
        <taxon>Actinomycetota</taxon>
        <taxon>Actinomycetes</taxon>
        <taxon>Micromonosporales</taxon>
        <taxon>Micromonosporaceae</taxon>
        <taxon>Micromonospora</taxon>
    </lineage>
</organism>
<feature type="domain" description="ABC transmembrane type-1" evidence="9">
    <location>
        <begin position="109"/>
        <end position="302"/>
    </location>
</feature>
<feature type="transmembrane region" description="Helical" evidence="7">
    <location>
        <begin position="33"/>
        <end position="54"/>
    </location>
</feature>
<dbReference type="EMBL" id="POTY01000055">
    <property type="protein sequence ID" value="PZG19510.1"/>
    <property type="molecule type" value="Genomic_DNA"/>
</dbReference>
<keyword evidence="6 7" id="KW-0472">Membrane</keyword>
<evidence type="ECO:0000256" key="8">
    <source>
        <dbReference type="SAM" id="MobiDB-lite"/>
    </source>
</evidence>
<keyword evidence="5 7" id="KW-1133">Transmembrane helix</keyword>
<keyword evidence="4 7" id="KW-0812">Transmembrane</keyword>
<evidence type="ECO:0000256" key="4">
    <source>
        <dbReference type="ARBA" id="ARBA00022692"/>
    </source>
</evidence>
<feature type="region of interest" description="Disordered" evidence="8">
    <location>
        <begin position="1"/>
        <end position="21"/>
    </location>
</feature>
<accession>A0A2W2F0W7</accession>
<dbReference type="RefSeq" id="WP_111213786.1">
    <property type="nucleotide sequence ID" value="NZ_POTY01000055.1"/>
</dbReference>
<feature type="transmembrane region" description="Helical" evidence="7">
    <location>
        <begin position="113"/>
        <end position="134"/>
    </location>
</feature>
<dbReference type="Gene3D" id="1.10.3720.10">
    <property type="entry name" value="MetI-like"/>
    <property type="match status" value="1"/>
</dbReference>
<evidence type="ECO:0000313" key="11">
    <source>
        <dbReference type="Proteomes" id="UP000248924"/>
    </source>
</evidence>
<dbReference type="PROSITE" id="PS50928">
    <property type="entry name" value="ABC_TM1"/>
    <property type="match status" value="1"/>
</dbReference>
<proteinExistence type="inferred from homology"/>
<dbReference type="PANTHER" id="PTHR43744">
    <property type="entry name" value="ABC TRANSPORTER PERMEASE PROTEIN MG189-RELATED-RELATED"/>
    <property type="match status" value="1"/>
</dbReference>
<keyword evidence="11" id="KW-1185">Reference proteome</keyword>
<dbReference type="InterPro" id="IPR000515">
    <property type="entry name" value="MetI-like"/>
</dbReference>
<dbReference type="SUPFAM" id="SSF161098">
    <property type="entry name" value="MetI-like"/>
    <property type="match status" value="1"/>
</dbReference>
<feature type="transmembrane region" description="Helical" evidence="7">
    <location>
        <begin position="281"/>
        <end position="301"/>
    </location>
</feature>
<comment type="subcellular location">
    <subcellularLocation>
        <location evidence="1 7">Cell membrane</location>
        <topology evidence="1 7">Multi-pass membrane protein</topology>
    </subcellularLocation>
</comment>
<evidence type="ECO:0000256" key="1">
    <source>
        <dbReference type="ARBA" id="ARBA00004651"/>
    </source>
</evidence>
<feature type="transmembrane region" description="Helical" evidence="7">
    <location>
        <begin position="180"/>
        <end position="199"/>
    </location>
</feature>
<dbReference type="GO" id="GO:0005886">
    <property type="term" value="C:plasma membrane"/>
    <property type="evidence" value="ECO:0007669"/>
    <property type="project" value="UniProtKB-SubCell"/>
</dbReference>
<feature type="transmembrane region" description="Helical" evidence="7">
    <location>
        <begin position="220"/>
        <end position="244"/>
    </location>
</feature>
<evidence type="ECO:0000256" key="2">
    <source>
        <dbReference type="ARBA" id="ARBA00022448"/>
    </source>
</evidence>
<comment type="similarity">
    <text evidence="7">Belongs to the binding-protein-dependent transport system permease family.</text>
</comment>
<protein>
    <submittedName>
        <fullName evidence="10">Sugar ABC transporter permease</fullName>
    </submittedName>
</protein>
<gene>
    <name evidence="10" type="ORF">C1I95_11455</name>
</gene>
<dbReference type="CDD" id="cd06261">
    <property type="entry name" value="TM_PBP2"/>
    <property type="match status" value="1"/>
</dbReference>
<sequence>MTSTTTASTDRPAVPRRPARKPRRPLRFRLSRIAAWAVLVLLMAGTLLPFYWILRTAFSTNSALFTGDQSVLPAEPTWVNFRRVLGLASPEEVRAAGGSGAELQFWLYLRNSVVFATLVTVGQVTCCAMAAYAFARLHWRGRDAVFYLFLSTLMVPPIFVLIPNFVLLSEVGLLDTFAGLAAPYFFMTPFMVFFLRQFFLGMSSELEDAARMDGAGHPRIFLRICVPVMAAPLTTAAILAYVMAWNEFMWPLVAGSDPSVRVLTVGLSAFRSGQPQAAPDWTGLMAATVLGALPVVLLFLAMGRRIVDSIRFTGLK</sequence>
<feature type="transmembrane region" description="Helical" evidence="7">
    <location>
        <begin position="146"/>
        <end position="168"/>
    </location>
</feature>
<dbReference type="InterPro" id="IPR035906">
    <property type="entry name" value="MetI-like_sf"/>
</dbReference>
<dbReference type="AlphaFoldDB" id="A0A2W2F0W7"/>
<evidence type="ECO:0000256" key="3">
    <source>
        <dbReference type="ARBA" id="ARBA00022475"/>
    </source>
</evidence>